<dbReference type="SMART" id="SM00283">
    <property type="entry name" value="MA"/>
    <property type="match status" value="1"/>
</dbReference>
<evidence type="ECO:0000256" key="5">
    <source>
        <dbReference type="ARBA" id="ARBA00023224"/>
    </source>
</evidence>
<dbReference type="InterPro" id="IPR003660">
    <property type="entry name" value="HAMP_dom"/>
</dbReference>
<comment type="similarity">
    <text evidence="2">Belongs to the hemerythrin family.</text>
</comment>
<dbReference type="KEGG" id="sbj:CF168_17070"/>
<dbReference type="SMART" id="SM00304">
    <property type="entry name" value="HAMP"/>
    <property type="match status" value="1"/>
</dbReference>
<feature type="domain" description="HAMP" evidence="10">
    <location>
        <begin position="54"/>
        <end position="106"/>
    </location>
</feature>
<dbReference type="GO" id="GO:0007165">
    <property type="term" value="P:signal transduction"/>
    <property type="evidence" value="ECO:0007669"/>
    <property type="project" value="UniProtKB-KW"/>
</dbReference>
<accession>A0A220UQF5</accession>
<evidence type="ECO:0000256" key="6">
    <source>
        <dbReference type="ARBA" id="ARBA00029447"/>
    </source>
</evidence>
<dbReference type="Proteomes" id="UP000198367">
    <property type="component" value="Chromosome"/>
</dbReference>
<evidence type="ECO:0000259" key="10">
    <source>
        <dbReference type="PROSITE" id="PS50885"/>
    </source>
</evidence>
<evidence type="ECO:0000313" key="12">
    <source>
        <dbReference type="Proteomes" id="UP000198367"/>
    </source>
</evidence>
<dbReference type="PROSITE" id="PS00550">
    <property type="entry name" value="HEMERYTHRINS"/>
    <property type="match status" value="1"/>
</dbReference>
<keyword evidence="5 7" id="KW-0807">Transducer</keyword>
<dbReference type="InterPro" id="IPR004089">
    <property type="entry name" value="MCPsignal_dom"/>
</dbReference>
<feature type="transmembrane region" description="Helical" evidence="8">
    <location>
        <begin position="12"/>
        <end position="28"/>
    </location>
</feature>
<dbReference type="InterPro" id="IPR016131">
    <property type="entry name" value="Haemerythrin_Fe_BS"/>
</dbReference>
<dbReference type="Gene3D" id="1.20.120.50">
    <property type="entry name" value="Hemerythrin-like"/>
    <property type="match status" value="1"/>
</dbReference>
<dbReference type="GO" id="GO:0004888">
    <property type="term" value="F:transmembrane signaling receptor activity"/>
    <property type="evidence" value="ECO:0007669"/>
    <property type="project" value="InterPro"/>
</dbReference>
<keyword evidence="8" id="KW-0472">Membrane</keyword>
<keyword evidence="3" id="KW-0479">Metal-binding</keyword>
<dbReference type="PANTHER" id="PTHR32089">
    <property type="entry name" value="METHYL-ACCEPTING CHEMOTAXIS PROTEIN MCPB"/>
    <property type="match status" value="1"/>
</dbReference>
<dbReference type="CDD" id="cd12107">
    <property type="entry name" value="Hemerythrin"/>
    <property type="match status" value="1"/>
</dbReference>
<dbReference type="SUPFAM" id="SSF58104">
    <property type="entry name" value="Methyl-accepting chemotaxis protein (MCP) signaling domain"/>
    <property type="match status" value="1"/>
</dbReference>
<dbReference type="GO" id="GO:0016020">
    <property type="term" value="C:membrane"/>
    <property type="evidence" value="ECO:0007669"/>
    <property type="project" value="UniProtKB-SubCell"/>
</dbReference>
<evidence type="ECO:0000256" key="7">
    <source>
        <dbReference type="PROSITE-ProRule" id="PRU00284"/>
    </source>
</evidence>
<dbReference type="RefSeq" id="WP_089068443.1">
    <property type="nucleotide sequence ID" value="NZ_CP022358.1"/>
</dbReference>
<dbReference type="PANTHER" id="PTHR32089:SF74">
    <property type="entry name" value="METHYL-ACCEPTING CHEMOTAXIS PROTEIN AER"/>
    <property type="match status" value="1"/>
</dbReference>
<evidence type="ECO:0000256" key="1">
    <source>
        <dbReference type="ARBA" id="ARBA00004370"/>
    </source>
</evidence>
<organism evidence="11 12">
    <name type="scientific">Shewanella bicestrii</name>
    <dbReference type="NCBI Taxonomy" id="2018305"/>
    <lineage>
        <taxon>Bacteria</taxon>
        <taxon>Pseudomonadati</taxon>
        <taxon>Pseudomonadota</taxon>
        <taxon>Gammaproteobacteria</taxon>
        <taxon>Alteromonadales</taxon>
        <taxon>Shewanellaceae</taxon>
        <taxon>Shewanella</taxon>
    </lineage>
</organism>
<dbReference type="SUPFAM" id="SSF47188">
    <property type="entry name" value="Hemerythrin-like"/>
    <property type="match status" value="1"/>
</dbReference>
<gene>
    <name evidence="11" type="ORF">CF168_17070</name>
</gene>
<dbReference type="CDD" id="cd11386">
    <property type="entry name" value="MCP_signal"/>
    <property type="match status" value="1"/>
</dbReference>
<dbReference type="NCBIfam" id="NF033749">
    <property type="entry name" value="bact_hemeryth"/>
    <property type="match status" value="1"/>
</dbReference>
<comment type="similarity">
    <text evidence="6">Belongs to the methyl-accepting chemotaxis (MCP) protein family.</text>
</comment>
<comment type="subcellular location">
    <subcellularLocation>
        <location evidence="1">Membrane</location>
    </subcellularLocation>
</comment>
<evidence type="ECO:0000256" key="4">
    <source>
        <dbReference type="ARBA" id="ARBA00023004"/>
    </source>
</evidence>
<dbReference type="InterPro" id="IPR035938">
    <property type="entry name" value="Hemerythrin-like_sf"/>
</dbReference>
<feature type="domain" description="Methyl-accepting transducer" evidence="9">
    <location>
        <begin position="111"/>
        <end position="347"/>
    </location>
</feature>
<dbReference type="Gene3D" id="1.10.287.950">
    <property type="entry name" value="Methyl-accepting chemotaxis protein"/>
    <property type="match status" value="1"/>
</dbReference>
<dbReference type="NCBIfam" id="NF002007">
    <property type="entry name" value="PRK00808.1"/>
    <property type="match status" value="1"/>
</dbReference>
<dbReference type="PRINTS" id="PR00260">
    <property type="entry name" value="CHEMTRNSDUCR"/>
</dbReference>
<dbReference type="PROSITE" id="PS50111">
    <property type="entry name" value="CHEMOTAXIS_TRANSDUC_2"/>
    <property type="match status" value="1"/>
</dbReference>
<proteinExistence type="inferred from homology"/>
<feature type="transmembrane region" description="Helical" evidence="8">
    <location>
        <begin position="34"/>
        <end position="53"/>
    </location>
</feature>
<sequence length="529" mass="58295">MAGISVQKGSMGYGIIFAPMVLLLYPLYCLATSAHWIAALCLIALAVILFLNINKLIRNLRHLERAAHHLGDGDLSYQLDEKDAGVFITVVHSINRMGEDVSRTILSLVDTSEWMKKVATDIKAISEQAKQGVLEQERQTELAATAMTQMVSTVQEVSQNAASTARAADIAQGSAKHGDDLIGTIVNKISDMKSQIHQTKGVIEHLAADTNSISSIIETISQVAEQTNLLALNAAIESARAGEHGRGFAVVADEVRNLAKRTSEATAEIQQQITTLQKGAQQSVEVMLKNVTIADETAVMVEQAHQALGDIVTQVESITDMSHQIATASEEQHAVAEEINKNISVMADLALKNARHTNHTNLSSLKVYNMSQEIGSLLHRFHVDGKMFNSSQAQSKLFVKWGPELDIGMPEINRQHQRLVSLINELHRTLSEAYGLEAIKRIVQGLVDYTANHFSYEEELFARFGYPQTVAHKEKHAQLVGQVLDFQKRVARGEDVADELMAFLKAWLVNHIQKSDKEYTQFLLAHGAE</sequence>
<dbReference type="NCBIfam" id="TIGR02481">
    <property type="entry name" value="hemeryth_dom"/>
    <property type="match status" value="1"/>
</dbReference>
<dbReference type="GO" id="GO:0006935">
    <property type="term" value="P:chemotaxis"/>
    <property type="evidence" value="ECO:0007669"/>
    <property type="project" value="InterPro"/>
</dbReference>
<dbReference type="InterPro" id="IPR012827">
    <property type="entry name" value="Hemerythrin_metal-bd"/>
</dbReference>
<keyword evidence="8" id="KW-1133">Transmembrane helix</keyword>
<dbReference type="PROSITE" id="PS50885">
    <property type="entry name" value="HAMP"/>
    <property type="match status" value="1"/>
</dbReference>
<evidence type="ECO:0000259" key="9">
    <source>
        <dbReference type="PROSITE" id="PS50111"/>
    </source>
</evidence>
<dbReference type="EMBL" id="CP022358">
    <property type="protein sequence ID" value="ASK70428.1"/>
    <property type="molecule type" value="Genomic_DNA"/>
</dbReference>
<reference evidence="11 12" key="1">
    <citation type="submission" date="2017-07" db="EMBL/GenBank/DDBJ databases">
        <title>Phenotypical and genomic characterization of a clinical isolate of Shewanella bicestrii sp. nov. producing an extended-spectrum beta-lactamase and a new oxacillinase variant.</title>
        <authorList>
            <person name="Jousset A.B."/>
            <person name="Bonnin R.A."/>
            <person name="Girlich D."/>
            <person name="Dabos L."/>
            <person name="Potron A."/>
            <person name="Dortet L."/>
            <person name="Glaser P."/>
            <person name="Naas T."/>
        </authorList>
    </citation>
    <scope>NUCLEOTIDE SEQUENCE [LARGE SCALE GENOMIC DNA]</scope>
    <source>
        <strain evidence="11 12">JAB-1</strain>
    </source>
</reference>
<dbReference type="AlphaFoldDB" id="A0A220UQF5"/>
<protein>
    <submittedName>
        <fullName evidence="11">Chemotaxis protein</fullName>
    </submittedName>
</protein>
<evidence type="ECO:0000256" key="3">
    <source>
        <dbReference type="ARBA" id="ARBA00022723"/>
    </source>
</evidence>
<dbReference type="FunFam" id="1.10.287.950:FF:000001">
    <property type="entry name" value="Methyl-accepting chemotaxis sensory transducer"/>
    <property type="match status" value="1"/>
</dbReference>
<keyword evidence="12" id="KW-1185">Reference proteome</keyword>
<dbReference type="InterPro" id="IPR004090">
    <property type="entry name" value="Chemotax_Me-accpt_rcpt"/>
</dbReference>
<name>A0A220UQF5_9GAMM</name>
<dbReference type="InterPro" id="IPR012312">
    <property type="entry name" value="Hemerythrin-like"/>
</dbReference>
<keyword evidence="8" id="KW-0812">Transmembrane</keyword>
<dbReference type="Pfam" id="PF00015">
    <property type="entry name" value="MCPsignal"/>
    <property type="match status" value="1"/>
</dbReference>
<evidence type="ECO:0000313" key="11">
    <source>
        <dbReference type="EMBL" id="ASK70428.1"/>
    </source>
</evidence>
<evidence type="ECO:0000256" key="2">
    <source>
        <dbReference type="ARBA" id="ARBA00010587"/>
    </source>
</evidence>
<dbReference type="GO" id="GO:0046872">
    <property type="term" value="F:metal ion binding"/>
    <property type="evidence" value="ECO:0007669"/>
    <property type="project" value="UniProtKB-KW"/>
</dbReference>
<dbReference type="Pfam" id="PF01814">
    <property type="entry name" value="Hemerythrin"/>
    <property type="match status" value="1"/>
</dbReference>
<evidence type="ECO:0000256" key="8">
    <source>
        <dbReference type="SAM" id="Phobius"/>
    </source>
</evidence>
<keyword evidence="4" id="KW-0408">Iron</keyword>